<comment type="caution">
    <text evidence="1">The sequence shown here is derived from an EMBL/GenBank/DDBJ whole genome shotgun (WGS) entry which is preliminary data.</text>
</comment>
<proteinExistence type="predicted"/>
<dbReference type="Proteomes" id="UP000179014">
    <property type="component" value="Unassembled WGS sequence"/>
</dbReference>
<dbReference type="EMBL" id="MFKN01000028">
    <property type="protein sequence ID" value="OGG40583.1"/>
    <property type="molecule type" value="Genomic_DNA"/>
</dbReference>
<protein>
    <submittedName>
        <fullName evidence="1">Uncharacterized protein</fullName>
    </submittedName>
</protein>
<name>A0A1F6BUU1_9BACT</name>
<accession>A0A1F6BUU1</accession>
<evidence type="ECO:0000313" key="2">
    <source>
        <dbReference type="Proteomes" id="UP000179014"/>
    </source>
</evidence>
<dbReference type="AlphaFoldDB" id="A0A1F6BUU1"/>
<gene>
    <name evidence="1" type="ORF">A2118_00910</name>
</gene>
<reference evidence="1 2" key="1">
    <citation type="journal article" date="2016" name="Nat. Commun.">
        <title>Thousands of microbial genomes shed light on interconnected biogeochemical processes in an aquifer system.</title>
        <authorList>
            <person name="Anantharaman K."/>
            <person name="Brown C.T."/>
            <person name="Hug L.A."/>
            <person name="Sharon I."/>
            <person name="Castelle C.J."/>
            <person name="Probst A.J."/>
            <person name="Thomas B.C."/>
            <person name="Singh A."/>
            <person name="Wilkins M.J."/>
            <person name="Karaoz U."/>
            <person name="Brodie E.L."/>
            <person name="Williams K.H."/>
            <person name="Hubbard S.S."/>
            <person name="Banfield J.F."/>
        </authorList>
    </citation>
    <scope>NUCLEOTIDE SEQUENCE [LARGE SCALE GENOMIC DNA]</scope>
</reference>
<evidence type="ECO:0000313" key="1">
    <source>
        <dbReference type="EMBL" id="OGG40583.1"/>
    </source>
</evidence>
<organism evidence="1 2">
    <name type="scientific">Candidatus Kaiserbacteria bacterium GWA2_50_9</name>
    <dbReference type="NCBI Taxonomy" id="1798474"/>
    <lineage>
        <taxon>Bacteria</taxon>
        <taxon>Candidatus Kaiseribacteriota</taxon>
    </lineage>
</organism>
<sequence length="70" mass="6994">MGAGDGATFSVLTFGARLVTVVGTDVSTRGAICSTTGVITGFVACVGEPEMTEAIAVKKATNDEKILSIG</sequence>